<evidence type="ECO:0000256" key="1">
    <source>
        <dbReference type="SAM" id="Phobius"/>
    </source>
</evidence>
<evidence type="ECO:0000313" key="3">
    <source>
        <dbReference type="Proteomes" id="UP000544110"/>
    </source>
</evidence>
<name>A0A7Y9RT57_9ACTN</name>
<dbReference type="EMBL" id="JACCAC010000001">
    <property type="protein sequence ID" value="NYG54781.1"/>
    <property type="molecule type" value="Genomic_DNA"/>
</dbReference>
<feature type="transmembrane region" description="Helical" evidence="1">
    <location>
        <begin position="68"/>
        <end position="88"/>
    </location>
</feature>
<reference evidence="2 3" key="1">
    <citation type="submission" date="2020-07" db="EMBL/GenBank/DDBJ databases">
        <title>Sequencing the genomes of 1000 actinobacteria strains.</title>
        <authorList>
            <person name="Klenk H.-P."/>
        </authorList>
    </citation>
    <scope>NUCLEOTIDE SEQUENCE [LARGE SCALE GENOMIC DNA]</scope>
    <source>
        <strain evidence="2 3">DSM 24552</strain>
    </source>
</reference>
<keyword evidence="1" id="KW-0812">Transmembrane</keyword>
<organism evidence="2 3">
    <name type="scientific">Nocardioides perillae</name>
    <dbReference type="NCBI Taxonomy" id="1119534"/>
    <lineage>
        <taxon>Bacteria</taxon>
        <taxon>Bacillati</taxon>
        <taxon>Actinomycetota</taxon>
        <taxon>Actinomycetes</taxon>
        <taxon>Propionibacteriales</taxon>
        <taxon>Nocardioidaceae</taxon>
        <taxon>Nocardioides</taxon>
    </lineage>
</organism>
<dbReference type="AlphaFoldDB" id="A0A7Y9RT57"/>
<keyword evidence="3" id="KW-1185">Reference proteome</keyword>
<gene>
    <name evidence="2" type="ORF">BJ989_001085</name>
</gene>
<protein>
    <submittedName>
        <fullName evidence="2">Uncharacterized protein</fullName>
    </submittedName>
</protein>
<sequence length="108" mass="11402">MAAALCAAVVWVVGQAQYINDYCTSDRVAQPTPADPEALGGRPAYLDGPVTVVCEYDGYPTVTVTDPAPLLGALVLIVMVVAVAVVMLRWARRDRDTRTPGNAGALSR</sequence>
<proteinExistence type="predicted"/>
<evidence type="ECO:0000313" key="2">
    <source>
        <dbReference type="EMBL" id="NYG54781.1"/>
    </source>
</evidence>
<accession>A0A7Y9RT57</accession>
<keyword evidence="1" id="KW-0472">Membrane</keyword>
<comment type="caution">
    <text evidence="2">The sequence shown here is derived from an EMBL/GenBank/DDBJ whole genome shotgun (WGS) entry which is preliminary data.</text>
</comment>
<dbReference type="RefSeq" id="WP_179517343.1">
    <property type="nucleotide sequence ID" value="NZ_JACCAC010000001.1"/>
</dbReference>
<keyword evidence="1" id="KW-1133">Transmembrane helix</keyword>
<dbReference type="Proteomes" id="UP000544110">
    <property type="component" value="Unassembled WGS sequence"/>
</dbReference>